<keyword evidence="2" id="KW-1185">Reference proteome</keyword>
<dbReference type="EMBL" id="FTOD01000004">
    <property type="protein sequence ID" value="SIS70642.1"/>
    <property type="molecule type" value="Genomic_DNA"/>
</dbReference>
<dbReference type="OrthoDB" id="7869153at2"/>
<dbReference type="PANTHER" id="PTHR21621">
    <property type="entry name" value="RIBOSOMAL PROTEIN S6 MODIFICATION PROTEIN"/>
    <property type="match status" value="1"/>
</dbReference>
<dbReference type="AlphaFoldDB" id="A0A1N7L9W1"/>
<gene>
    <name evidence="1" type="ORF">SAMN05421790_10443</name>
</gene>
<dbReference type="Pfam" id="PF14398">
    <property type="entry name" value="ATPgrasp_YheCD"/>
    <property type="match status" value="1"/>
</dbReference>
<dbReference type="GO" id="GO:0016879">
    <property type="term" value="F:ligase activity, forming carbon-nitrogen bonds"/>
    <property type="evidence" value="ECO:0007669"/>
    <property type="project" value="TreeGrafter"/>
</dbReference>
<name>A0A1N7L9W1_9BACL</name>
<organism evidence="1 2">
    <name type="scientific">Kroppenstedtia eburnea</name>
    <dbReference type="NCBI Taxonomy" id="714067"/>
    <lineage>
        <taxon>Bacteria</taxon>
        <taxon>Bacillati</taxon>
        <taxon>Bacillota</taxon>
        <taxon>Bacilli</taxon>
        <taxon>Bacillales</taxon>
        <taxon>Thermoactinomycetaceae</taxon>
        <taxon>Kroppenstedtia</taxon>
    </lineage>
</organism>
<proteinExistence type="predicted"/>
<dbReference type="Gene3D" id="3.30.470.20">
    <property type="entry name" value="ATP-grasp fold, B domain"/>
    <property type="match status" value="1"/>
</dbReference>
<protein>
    <submittedName>
        <fullName evidence="1">YheC/D like ATP-grasp</fullName>
    </submittedName>
</protein>
<dbReference type="InterPro" id="IPR026838">
    <property type="entry name" value="YheC/D"/>
</dbReference>
<sequence length="248" mass="29026">MNRGLRKDKWLRYLFMEKDNRLIPHLPETHLFTKKSLQEMIDKYGQVILKPAIGSRGFGVIHVSPLKNNRYQIHHENKKTKIQGIKKTYRKLKELTGSRRYMVQKRVQLAQIGSRPFDIRVIVQRKSSSDPWKVTGKMAKVAGKGYIVTNNERSNGSLMTVKRALQKSSLKHLSPKKIQSEIDQVALLSAESLTERYPDHRIYGLDMGVDQQGQIWIIEANRSPMLSHFRKLKDQRMYRRILKYKKGE</sequence>
<evidence type="ECO:0000313" key="1">
    <source>
        <dbReference type="EMBL" id="SIS70642.1"/>
    </source>
</evidence>
<dbReference type="Proteomes" id="UP000186795">
    <property type="component" value="Unassembled WGS sequence"/>
</dbReference>
<accession>A0A1N7L9W1</accession>
<evidence type="ECO:0000313" key="2">
    <source>
        <dbReference type="Proteomes" id="UP000186795"/>
    </source>
</evidence>
<dbReference type="SUPFAM" id="SSF56059">
    <property type="entry name" value="Glutathione synthetase ATP-binding domain-like"/>
    <property type="match status" value="1"/>
</dbReference>
<dbReference type="GO" id="GO:0005737">
    <property type="term" value="C:cytoplasm"/>
    <property type="evidence" value="ECO:0007669"/>
    <property type="project" value="TreeGrafter"/>
</dbReference>
<dbReference type="PANTHER" id="PTHR21621:SF0">
    <property type="entry name" value="BETA-CITRYLGLUTAMATE SYNTHASE B-RELATED"/>
    <property type="match status" value="1"/>
</dbReference>
<reference evidence="2" key="1">
    <citation type="submission" date="2017-01" db="EMBL/GenBank/DDBJ databases">
        <authorList>
            <person name="Varghese N."/>
            <person name="Submissions S."/>
        </authorList>
    </citation>
    <scope>NUCLEOTIDE SEQUENCE [LARGE SCALE GENOMIC DNA]</scope>
    <source>
        <strain evidence="2">DSM 45196</strain>
    </source>
</reference>
<dbReference type="RefSeq" id="WP_084189944.1">
    <property type="nucleotide sequence ID" value="NZ_CP048103.1"/>
</dbReference>